<dbReference type="EMBL" id="NVPQ01000106">
    <property type="protein sequence ID" value="PDY36256.1"/>
    <property type="molecule type" value="Genomic_DNA"/>
</dbReference>
<evidence type="ECO:0000313" key="2">
    <source>
        <dbReference type="EMBL" id="PDY36256.1"/>
    </source>
</evidence>
<dbReference type="AlphaFoldDB" id="A0A2A7BKL6"/>
<dbReference type="Proteomes" id="UP000220111">
    <property type="component" value="Unassembled WGS sequence"/>
</dbReference>
<proteinExistence type="predicted"/>
<gene>
    <name evidence="2" type="ORF">COO17_24950</name>
</gene>
<dbReference type="PANTHER" id="PTHR43839">
    <property type="entry name" value="OPPC IN A BINDING PROTEIN-DEPENDENT TRANSPORT SYSTEM"/>
    <property type="match status" value="1"/>
</dbReference>
<keyword evidence="1" id="KW-0812">Transmembrane</keyword>
<dbReference type="PANTHER" id="PTHR43839:SF3">
    <property type="entry name" value="OLIGOPEPTIDE ABC TRANSPORTER, PERMEASE PROTEIN"/>
    <property type="match status" value="1"/>
</dbReference>
<accession>A0A2A7BKL6</accession>
<protein>
    <submittedName>
        <fullName evidence="2">Peptide ABC transporter permease</fullName>
    </submittedName>
</protein>
<sequence>MIKKLYKNTQFLVGLFILFSIIITSFILEYSIEYNSEDLNLQSVPTPPSLMHPLGTGDYGVDILKQVLIFARIPIFFAIVICIFRLAFSLIFGVLYAFFYTWTKYINWIFEIFQFIPTTLLAILLISPTMSGIYANPENKWICYTIVVLTLIGIPNLTHLISNEVRLLLKREYVITSKLLGGYSYHIYKVHIRPYLISKLFIWFHQQMLQVMILMMHLALFETISFNVGGSLVLISDTNQKLMNFPWVAVGPVIFFTIVVLSINALLSGLQSTLKGDAAFQESSLLLNKIEQVKHERWKIHLQQLKQWLSIKL</sequence>
<name>A0A2A7BKL6_9BACI</name>
<feature type="transmembrane region" description="Helical" evidence="1">
    <location>
        <begin position="12"/>
        <end position="32"/>
    </location>
</feature>
<feature type="transmembrane region" description="Helical" evidence="1">
    <location>
        <begin position="75"/>
        <end position="100"/>
    </location>
</feature>
<feature type="transmembrane region" description="Helical" evidence="1">
    <location>
        <begin position="112"/>
        <end position="135"/>
    </location>
</feature>
<comment type="caution">
    <text evidence="2">The sequence shown here is derived from an EMBL/GenBank/DDBJ whole genome shotgun (WGS) entry which is preliminary data.</text>
</comment>
<dbReference type="RefSeq" id="WP_097816060.1">
    <property type="nucleotide sequence ID" value="NZ_NVPQ01000106.1"/>
</dbReference>
<evidence type="ECO:0000256" key="1">
    <source>
        <dbReference type="SAM" id="Phobius"/>
    </source>
</evidence>
<keyword evidence="1" id="KW-0472">Membrane</keyword>
<feature type="transmembrane region" description="Helical" evidence="1">
    <location>
        <begin position="211"/>
        <end position="235"/>
    </location>
</feature>
<organism evidence="2 3">
    <name type="scientific">Bacillus wiedmannii</name>
    <dbReference type="NCBI Taxonomy" id="1890302"/>
    <lineage>
        <taxon>Bacteria</taxon>
        <taxon>Bacillati</taxon>
        <taxon>Bacillota</taxon>
        <taxon>Bacilli</taxon>
        <taxon>Bacillales</taxon>
        <taxon>Bacillaceae</taxon>
        <taxon>Bacillus</taxon>
        <taxon>Bacillus cereus group</taxon>
    </lineage>
</organism>
<keyword evidence="1" id="KW-1133">Transmembrane helix</keyword>
<evidence type="ECO:0000313" key="3">
    <source>
        <dbReference type="Proteomes" id="UP000220111"/>
    </source>
</evidence>
<feature type="transmembrane region" description="Helical" evidence="1">
    <location>
        <begin position="141"/>
        <end position="161"/>
    </location>
</feature>
<feature type="transmembrane region" description="Helical" evidence="1">
    <location>
        <begin position="247"/>
        <end position="267"/>
    </location>
</feature>
<reference evidence="2 3" key="1">
    <citation type="submission" date="2017-09" db="EMBL/GenBank/DDBJ databases">
        <title>Large-scale bioinformatics analysis of Bacillus genomes uncovers conserved roles of natural products in bacterial physiology.</title>
        <authorList>
            <consortium name="Agbiome Team Llc"/>
            <person name="Bleich R.M."/>
            <person name="Grubbs K.J."/>
            <person name="Santa Maria K.C."/>
            <person name="Allen S.E."/>
            <person name="Farag S."/>
            <person name="Shank E.A."/>
            <person name="Bowers A."/>
        </authorList>
    </citation>
    <scope>NUCLEOTIDE SEQUENCE [LARGE SCALE GENOMIC DNA]</scope>
    <source>
        <strain evidence="2 3">AFS098222</strain>
    </source>
</reference>